<evidence type="ECO:0000259" key="3">
    <source>
        <dbReference type="Pfam" id="PF16694"/>
    </source>
</evidence>
<feature type="signal peptide" evidence="2">
    <location>
        <begin position="1"/>
        <end position="31"/>
    </location>
</feature>
<dbReference type="Gene3D" id="3.50.70.20">
    <property type="entry name" value="Cytochrome P460"/>
    <property type="match status" value="1"/>
</dbReference>
<proteinExistence type="predicted"/>
<dbReference type="RefSeq" id="WP_394833511.1">
    <property type="nucleotide sequence ID" value="NZ_CP089929.1"/>
</dbReference>
<dbReference type="Pfam" id="PF16694">
    <property type="entry name" value="Cytochrome_P460"/>
    <property type="match status" value="1"/>
</dbReference>
<dbReference type="EMBL" id="CP089983">
    <property type="protein sequence ID" value="WXB03876.1"/>
    <property type="molecule type" value="Genomic_DNA"/>
</dbReference>
<dbReference type="CDD" id="cd20716">
    <property type="entry name" value="cyt_P460_fam"/>
    <property type="match status" value="1"/>
</dbReference>
<accession>A0ABZ2KYX6</accession>
<feature type="region of interest" description="Disordered" evidence="1">
    <location>
        <begin position="38"/>
        <end position="68"/>
    </location>
</feature>
<keyword evidence="5" id="KW-1185">Reference proteome</keyword>
<sequence length="190" mass="19824">MNRSARCPIRSSIAAPALAVLLPLATLALQACGGGSRAPVGVSTASPGAAQPVARDAGTPRGPSSIPSDFRTNLTKINRARFVSNGHAGGRYEVDVYANPAGKAAATSNSGDVAVGARLVKEHFERTGEGVQPGPVMMMEKMERGFDPEHGDWAYLVVNSAGQPVQNGRVEACVGCHDDAPHDHVFRVQE</sequence>
<dbReference type="PROSITE" id="PS51257">
    <property type="entry name" value="PROKAR_LIPOPROTEIN"/>
    <property type="match status" value="1"/>
</dbReference>
<evidence type="ECO:0000256" key="1">
    <source>
        <dbReference type="SAM" id="MobiDB-lite"/>
    </source>
</evidence>
<dbReference type="InterPro" id="IPR038142">
    <property type="entry name" value="Cytochrome_P460_sp"/>
</dbReference>
<dbReference type="Proteomes" id="UP001374803">
    <property type="component" value="Chromosome"/>
</dbReference>
<dbReference type="InterPro" id="IPR032033">
    <property type="entry name" value="Cytochrome_P460"/>
</dbReference>
<evidence type="ECO:0000313" key="4">
    <source>
        <dbReference type="EMBL" id="WXB03876.1"/>
    </source>
</evidence>
<feature type="chain" id="PRO_5046645915" evidence="2">
    <location>
        <begin position="32"/>
        <end position="190"/>
    </location>
</feature>
<reference evidence="4" key="1">
    <citation type="submission" date="2021-12" db="EMBL/GenBank/DDBJ databases">
        <title>Discovery of the Pendulisporaceae a myxobacterial family with distinct sporulation behavior and unique specialized metabolism.</title>
        <authorList>
            <person name="Garcia R."/>
            <person name="Popoff A."/>
            <person name="Bader C.D."/>
            <person name="Loehr J."/>
            <person name="Walesch S."/>
            <person name="Walt C."/>
            <person name="Boldt J."/>
            <person name="Bunk B."/>
            <person name="Haeckl F.J.F.P.J."/>
            <person name="Gunesch A.P."/>
            <person name="Birkelbach J."/>
            <person name="Nuebel U."/>
            <person name="Pietschmann T."/>
            <person name="Bach T."/>
            <person name="Mueller R."/>
        </authorList>
    </citation>
    <scope>NUCLEOTIDE SEQUENCE</scope>
    <source>
        <strain evidence="4">MSr11367</strain>
    </source>
</reference>
<evidence type="ECO:0000256" key="2">
    <source>
        <dbReference type="SAM" id="SignalP"/>
    </source>
</evidence>
<keyword evidence="2" id="KW-0732">Signal</keyword>
<gene>
    <name evidence="4" type="ORF">LVJ94_44090</name>
</gene>
<organism evidence="4 5">
    <name type="scientific">Pendulispora rubella</name>
    <dbReference type="NCBI Taxonomy" id="2741070"/>
    <lineage>
        <taxon>Bacteria</taxon>
        <taxon>Pseudomonadati</taxon>
        <taxon>Myxococcota</taxon>
        <taxon>Myxococcia</taxon>
        <taxon>Myxococcales</taxon>
        <taxon>Sorangiineae</taxon>
        <taxon>Pendulisporaceae</taxon>
        <taxon>Pendulispora</taxon>
    </lineage>
</organism>
<name>A0ABZ2KYX6_9BACT</name>
<protein>
    <submittedName>
        <fullName evidence="4">Cytochrome P460 family protein</fullName>
    </submittedName>
</protein>
<feature type="domain" description="Cytochrome P460" evidence="3">
    <location>
        <begin position="95"/>
        <end position="186"/>
    </location>
</feature>
<evidence type="ECO:0000313" key="5">
    <source>
        <dbReference type="Proteomes" id="UP001374803"/>
    </source>
</evidence>